<comment type="caution">
    <text evidence="4">The sequence shown here is derived from an EMBL/GenBank/DDBJ whole genome shotgun (WGS) entry which is preliminary data.</text>
</comment>
<dbReference type="PROSITE" id="PS50025">
    <property type="entry name" value="LAM_G_DOMAIN"/>
    <property type="match status" value="3"/>
</dbReference>
<dbReference type="NCBIfam" id="TIGR03696">
    <property type="entry name" value="Rhs_assc_core"/>
    <property type="match status" value="1"/>
</dbReference>
<dbReference type="InterPro" id="IPR031325">
    <property type="entry name" value="RHS_repeat"/>
</dbReference>
<dbReference type="InterPro" id="IPR006530">
    <property type="entry name" value="YD"/>
</dbReference>
<dbReference type="Pfam" id="PF25023">
    <property type="entry name" value="TEN_YD-shell"/>
    <property type="match status" value="1"/>
</dbReference>
<gene>
    <name evidence="4" type="ORF">GCM10022380_51760</name>
</gene>
<dbReference type="NCBIfam" id="TIGR01643">
    <property type="entry name" value="YD_repeat_2x"/>
    <property type="match status" value="8"/>
</dbReference>
<organism evidence="4 5">
    <name type="scientific">Amycolatopsis tucumanensis</name>
    <dbReference type="NCBI Taxonomy" id="401106"/>
    <lineage>
        <taxon>Bacteria</taxon>
        <taxon>Bacillati</taxon>
        <taxon>Actinomycetota</taxon>
        <taxon>Actinomycetes</taxon>
        <taxon>Pseudonocardiales</taxon>
        <taxon>Pseudonocardiaceae</taxon>
        <taxon>Amycolatopsis</taxon>
    </lineage>
</organism>
<dbReference type="Gene3D" id="2.180.10.10">
    <property type="entry name" value="RHS repeat-associated core"/>
    <property type="match status" value="6"/>
</dbReference>
<name>A0ABP7IUS3_9PSEU</name>
<dbReference type="EMBL" id="BAABCM010000007">
    <property type="protein sequence ID" value="GAA3826734.1"/>
    <property type="molecule type" value="Genomic_DNA"/>
</dbReference>
<feature type="region of interest" description="Disordered" evidence="2">
    <location>
        <begin position="3147"/>
        <end position="3176"/>
    </location>
</feature>
<keyword evidence="5" id="KW-1185">Reference proteome</keyword>
<keyword evidence="1" id="KW-0677">Repeat</keyword>
<feature type="compositionally biased region" description="Polar residues" evidence="2">
    <location>
        <begin position="1837"/>
        <end position="1862"/>
    </location>
</feature>
<feature type="region of interest" description="Disordered" evidence="2">
    <location>
        <begin position="1837"/>
        <end position="1869"/>
    </location>
</feature>
<evidence type="ECO:0000259" key="3">
    <source>
        <dbReference type="PROSITE" id="PS50025"/>
    </source>
</evidence>
<feature type="region of interest" description="Disordered" evidence="2">
    <location>
        <begin position="48"/>
        <end position="131"/>
    </location>
</feature>
<evidence type="ECO:0000256" key="2">
    <source>
        <dbReference type="SAM" id="MobiDB-lite"/>
    </source>
</evidence>
<dbReference type="PANTHER" id="PTHR32305">
    <property type="match status" value="1"/>
</dbReference>
<dbReference type="Pfam" id="PF13385">
    <property type="entry name" value="Laminin_G_3"/>
    <property type="match status" value="3"/>
</dbReference>
<evidence type="ECO:0000313" key="4">
    <source>
        <dbReference type="EMBL" id="GAA3826734.1"/>
    </source>
</evidence>
<dbReference type="Proteomes" id="UP001501624">
    <property type="component" value="Unassembled WGS sequence"/>
</dbReference>
<dbReference type="InterPro" id="IPR013320">
    <property type="entry name" value="ConA-like_dom_sf"/>
</dbReference>
<dbReference type="InterPro" id="IPR001791">
    <property type="entry name" value="Laminin_G"/>
</dbReference>
<evidence type="ECO:0000256" key="1">
    <source>
        <dbReference type="ARBA" id="ARBA00022737"/>
    </source>
</evidence>
<dbReference type="InterPro" id="IPR045351">
    <property type="entry name" value="DUF6531"/>
</dbReference>
<dbReference type="Gene3D" id="2.60.120.200">
    <property type="match status" value="3"/>
</dbReference>
<reference evidence="5" key="1">
    <citation type="journal article" date="2019" name="Int. J. Syst. Evol. Microbiol.">
        <title>The Global Catalogue of Microorganisms (GCM) 10K type strain sequencing project: providing services to taxonomists for standard genome sequencing and annotation.</title>
        <authorList>
            <consortium name="The Broad Institute Genomics Platform"/>
            <consortium name="The Broad Institute Genome Sequencing Center for Infectious Disease"/>
            <person name="Wu L."/>
            <person name="Ma J."/>
        </authorList>
    </citation>
    <scope>NUCLEOTIDE SEQUENCE [LARGE SCALE GENOMIC DNA]</scope>
    <source>
        <strain evidence="5">JCM 17017</strain>
    </source>
</reference>
<dbReference type="Pfam" id="PF20148">
    <property type="entry name" value="DUF6531"/>
    <property type="match status" value="1"/>
</dbReference>
<dbReference type="InterPro" id="IPR056823">
    <property type="entry name" value="TEN-like_YD-shell"/>
</dbReference>
<accession>A0ABP7IUS3</accession>
<feature type="compositionally biased region" description="Basic and acidic residues" evidence="2">
    <location>
        <begin position="1805"/>
        <end position="1824"/>
    </location>
</feature>
<dbReference type="InterPro" id="IPR050708">
    <property type="entry name" value="T6SS_VgrG/RHS"/>
</dbReference>
<feature type="domain" description="Laminin G" evidence="3">
    <location>
        <begin position="1532"/>
        <end position="1711"/>
    </location>
</feature>
<feature type="region of interest" description="Disordered" evidence="2">
    <location>
        <begin position="1802"/>
        <end position="1824"/>
    </location>
</feature>
<feature type="region of interest" description="Disordered" evidence="2">
    <location>
        <begin position="3189"/>
        <end position="3244"/>
    </location>
</feature>
<proteinExistence type="predicted"/>
<dbReference type="CDD" id="cd00110">
    <property type="entry name" value="LamG"/>
    <property type="match status" value="3"/>
</dbReference>
<protein>
    <recommendedName>
        <fullName evidence="3">Laminin G domain-containing protein</fullName>
    </recommendedName>
</protein>
<feature type="domain" description="Laminin G" evidence="3">
    <location>
        <begin position="1022"/>
        <end position="1203"/>
    </location>
</feature>
<dbReference type="SMART" id="SM00282">
    <property type="entry name" value="LamG"/>
    <property type="match status" value="3"/>
</dbReference>
<feature type="compositionally biased region" description="Basic and acidic residues" evidence="2">
    <location>
        <begin position="121"/>
        <end position="131"/>
    </location>
</feature>
<feature type="domain" description="Laminin G" evidence="3">
    <location>
        <begin position="1301"/>
        <end position="1480"/>
    </location>
</feature>
<dbReference type="InterPro" id="IPR022385">
    <property type="entry name" value="Rhs_assc_core"/>
</dbReference>
<feature type="region of interest" description="Disordered" evidence="2">
    <location>
        <begin position="2345"/>
        <end position="2375"/>
    </location>
</feature>
<dbReference type="PANTHER" id="PTHR32305:SF15">
    <property type="entry name" value="PROTEIN RHSA-RELATED"/>
    <property type="match status" value="1"/>
</dbReference>
<sequence length="3399" mass="357063">MYEMVRAAVLWGHRCLIWIMVVVLAAGLVSVLPGTPAALAASGSVPQQEWGTAEGRSHDAPSEATSATTGAGGHNAKPAPGLAPDERFPSPGLSDAEVGRTTVQVGAPEAEEPLEGFDAATSREEVSKRSADRQLFRNADGTMTLRKYQSQAFYQKSDGSWEKIDTGLVRDGSTFRTKAEAGTKRFAATADAGQVASVPLDGGTSMGFGVAQARAAAAEVAGDAVTYRDARPNADLHLQATPSGVKETILLKSKDAPTVWEFPLQLNGLTATLDAGGAVQLTDTAGAVRATIPPGFMEDSAIDPRSGEGARSTGVTYALVGDSAQPVLRVSVDQAWLADPARVFPVMVDPTVGKNTNGSTFVQSPFNADNSGDPQLSVGTYNGGGNKAAAYLKFDSVSSDLAGNYIQGVDLNLYETWSYSCTPSDVMIYPVTQGWSVGGAKTYPGPAFGGEIARASFAFGNSDACGYRWVKIPLGDAGRDLVHGWTHGAPNNGLTIRASETDSNGWKKFASAASANPPFLEITFTAYWATYSVGAMDPVVTSSTDGTMAVTVTNGGRDVWSPNNNYALGYRLWDANGNELPAEMTAWTKMPYDVAPGQTVTLNAKIKSLPPGGYTLRWDMDNVGYGRFSWENVPMSGPVTFTIANQTPVIDSMAPPSNYNSTTLTPTLAMSGHDRDVYPGQGVNYHFKICEADDAANCQDSGWIDSPVWSVPAGWMTWSKTYIWQGQVGDRQTESLWSGGSYLSTRVPQPAITSHLSSVDGGGVDPGVANFTTPVTDASVAAVGPALSVVRTYNSLDPRNDGAFGEGWASRWDTRLDPDTDGSGNVVLTWMNGQQSRFGKNPDGSYAAPPGQFATLLAVTGGGWTLRTKDGSQYTFDASGKLTSMKDAAGRAQTLTYDGAGKLATATDAASGRSLSFVWTGAHVTSVTTHPDPQLTWSYVYDGDRLTQVCDPLQACTTYDYTSGSHYRTVAMDANPRGYWRLAETTGTTAVSDQPGFWGTADATATDVAWGQAGPLAGSPTSAAGFNGTASFARLPDDLVRNSHYIGIELWFKTTTAGGVLFSTGNDQPGAATPGGSMPVLYVGTDGKLYGHLWNGSVNGIVTPNTVTDGAWHHVVLSGAQNTQTLYLDGAAVGSMAGQLANIDPYNFVGVGAVSTRDWPAKPAGTWSYFTGSIAEVALYHQPLGATTVAEHYAARAASNQLTTITRPGGSVAAHLTYNAANDRVAEYTNANGGTTSYTKPTVDGDGFRYATSVVDSDPHANWRLGETSGATVGGDPTLSRATYVRGSGGGTTPGPFTGSQSQWLDGTGSYIRLPDDAVNGTNQISVELLFRTTTTSGGVLFSTGNDTPGTANPGGAMPVLYVGTDGKLYGHFWNGSTTGIVTPNPVNNGAWHHVTLTGDHNTQTLYLDGQPVGTLAGEISNIDPYAFVGAGAVNTMTWPARPANDWGYLPGAVSNIALYSRSLPAAEVQAHWTATTSKTSYLNAVRGTGPVGWWGLEDANNSPTAVNDPATVTGTSTGTAPAASPVMRGSSGYAFNGTSSYVRLPDRQAQGRTRLAIEMWFQTTSPGVLYSTSAANLPGAANPSGAMPVLYVGTDGKLYGHFWNGNVAGIVTPGVVNDGKWHHVVLSGDGDIQRLYLDGNVAGTAVGDIDNIDRYDLIGAGAVNDQNWPAKPAGTWSYFSGSIGEVAFYHRPLDSASVSTHYSAKVAAYTIQATDPAAKVTTYTYDPTRSGRLVTTTTPTGGTKVLGYDTGGYLNRVIDENGHTTTLANDARGNVLSRTVCRAAGPSDCYSSYRSYYLNTADPLDPRNDKVTEDRDARSDSAADNRFLTSYTYTPTGEVATVTQPPTNDGATRITSNTYTDGTEDAIGGGITPPGLLASTTNPAGGITWYGYTSGGDVAQVVDSAGAVTNYGYDDLGRQTVKKVSVAGGDTEDVTIYGYDDLNRLVGQIDPETTNAVTGVTHQRRTTWVYNPDGTLDSTTVDDMAGHDPARTTSYTYDAYARVETVTDPAGGVTTTNYDAFGAVIRTVNPVGVEFTATYTDAHHQLATRTVKGFTGDGGAARDVVLESRAYDPAGRLASVTDAMGRTTAYTYYNDNTLATETLLGYTDPATGQTRDVQLARYTYTGTGQVAVATKAEGRYSTTTDYDRAGLVAGTTDRDGTTTVLRSTALALDALGNPTREIHRNADGSTVADITHGYDTFGRETGRAVATSPTESLTTWITLDPRGNITSTVDPRGTVPGGDPAAYTTSTTYDEYDRSVTTTAPPVPVETGGQPATTVAPVTTTGYNTFGEVVDVRDPNGNVTHTDYDLAGRPTATTLPPYTPPDATEPIIATSSIGYDLAGQVTSTTDGRGNTTTYGYDELGNQRRKTDPPALYGQAGGTWIATYDPLGEQLSASDPTGAQTFATYDKLGNKITSTVVEREPAPTRNLTTHYTYDTLGNPTSVTTPSGVTTKATWDDLGNQLTVVSGAGKTTTSTYNGAGRITSVTNPLGEKTTTSYDWAGRLTSTADLDSAGTVLRTRGFGYDNAGNQTSTTDALGKTTTQTFDAGNRLTSVTRPVSATESITTSYGYDAAGNITRSTDGNNHTTVFTVTPWNLAESTIEPTTAQHPNVADRTYTTSYDRNGQLASLAKPGGVVITNSYDALGNITKQTGTGAAVATPDRTFTYTARGDLRTVSAPGGTNTYAYDDRGNLISATGPSGDSSATYDDDNRLATATSTAGTTSYGYDTAGRLATAADPLTGAIAGYGYDNADQLTSISYGTGNATRGFSYDPLGRLTSDTITAPGGTVTASVSYGYDLEDHLTSKTTTGTAGAAANTYGYDDAGRLTSWTVGNTTTDYGWDGAGNLTRDGPDTATYNERNQLQTKGATSYTYTARGTLNTRTTGGVTTQLTFNAYDQLTTDGTTTNTYDALNRLVTTGTTTLSYAGTSQNITTDGTTSYTYTPSGDLLGTKQGAAASLALTDLHTDLTALINPATGAVNGSRAYSPFGEITNTGGTQTALGYQHQYTDPTSGNTNMGARWYDPQTGGFTSRDTIALDPRDQLNANRYAYGASNPLINTDPTGHCLPVCAVPIVWGIAEGVAALSALAGGLWVADKASDAINQARNRVGNVNTAAQIISVYGTVSQINEALQLRARGRVGNVRLPNTKPQCGVACKPKPGQPPRGPGGGGGSPSDAILKAILKAAAEAARQAENERRANTAVAPPPLTDSLAPGVQKQLDEADRQPPIVINPGTTTAPDRPYQPDVVVPVQAPAGFDPESGDYEVFYRAMSNEEFASFAARGIYPRNGESFVTKELGYIRDRIPQSKAGAYDVLVTIYTQAGTEQLLRDNGGRDDPPSRELLRRGLGYLPVLQKGNVNQVHVKTEADEYLTYGLRGKGTGSSMLFNSQIVYYTVGGMP</sequence>
<dbReference type="SUPFAM" id="SSF49899">
    <property type="entry name" value="Concanavalin A-like lectins/glucanases"/>
    <property type="match status" value="3"/>
</dbReference>
<evidence type="ECO:0000313" key="5">
    <source>
        <dbReference type="Proteomes" id="UP001501624"/>
    </source>
</evidence>
<feature type="compositionally biased region" description="Low complexity" evidence="2">
    <location>
        <begin position="2347"/>
        <end position="2360"/>
    </location>
</feature>
<dbReference type="Pfam" id="PF05593">
    <property type="entry name" value="RHS_repeat"/>
    <property type="match status" value="8"/>
</dbReference>